<dbReference type="CDD" id="cd08422">
    <property type="entry name" value="PBP2_CrgA_like"/>
    <property type="match status" value="1"/>
</dbReference>
<name>A0A1H8F5D5_9RHOB</name>
<protein>
    <submittedName>
        <fullName evidence="6">DNA-binding transcriptional regulator, LysR family</fullName>
    </submittedName>
</protein>
<gene>
    <name evidence="6" type="ORF">SAMN04489859_1003163</name>
</gene>
<dbReference type="InterPro" id="IPR036390">
    <property type="entry name" value="WH_DNA-bd_sf"/>
</dbReference>
<keyword evidence="2" id="KW-0805">Transcription regulation</keyword>
<evidence type="ECO:0000259" key="5">
    <source>
        <dbReference type="PROSITE" id="PS50931"/>
    </source>
</evidence>
<dbReference type="PANTHER" id="PTHR30537:SF5">
    <property type="entry name" value="HTH-TYPE TRANSCRIPTIONAL ACTIVATOR TTDR-RELATED"/>
    <property type="match status" value="1"/>
</dbReference>
<evidence type="ECO:0000256" key="4">
    <source>
        <dbReference type="ARBA" id="ARBA00023163"/>
    </source>
</evidence>
<dbReference type="PROSITE" id="PS50931">
    <property type="entry name" value="HTH_LYSR"/>
    <property type="match status" value="1"/>
</dbReference>
<dbReference type="InterPro" id="IPR000847">
    <property type="entry name" value="LysR_HTH_N"/>
</dbReference>
<dbReference type="STRING" id="34002.SAMN04489859_1003163"/>
<feature type="domain" description="HTH lysR-type" evidence="5">
    <location>
        <begin position="1"/>
        <end position="58"/>
    </location>
</feature>
<evidence type="ECO:0000313" key="7">
    <source>
        <dbReference type="Proteomes" id="UP000199054"/>
    </source>
</evidence>
<sequence>MNLEDITVFLQIAAEGSLTGAARVLYRPKATVSHQLRRLEEEIGAPLFIRSANRLVLSDAGTEFLEHARTIRRACERGLDSARTGQKNAQGTMRIGSTGEFASNLIAPLILHFARHNPDLRLDLTVVRSDLLLSSRESYDCLLYLGEPPMPQVSEMTGRLLGRFTFGLYCSPGYLARHRAPENPTQLRQHDLLAYHNAENITLWELRNGDEEYSLHPHTKLLSNDYWVIKLSAIHDHGICFVPKFFARLEVEQGLLVPVLPDWSSREVPLYALFASHRLRNTQIADLVNSLTQNFADMQTYLYTASAKQEFRK</sequence>
<dbReference type="Pfam" id="PF03466">
    <property type="entry name" value="LysR_substrate"/>
    <property type="match status" value="1"/>
</dbReference>
<dbReference type="SUPFAM" id="SSF46785">
    <property type="entry name" value="Winged helix' DNA-binding domain"/>
    <property type="match status" value="1"/>
</dbReference>
<comment type="similarity">
    <text evidence="1">Belongs to the LysR transcriptional regulatory family.</text>
</comment>
<dbReference type="Gene3D" id="3.40.190.290">
    <property type="match status" value="1"/>
</dbReference>
<dbReference type="InterPro" id="IPR005119">
    <property type="entry name" value="LysR_subst-bd"/>
</dbReference>
<dbReference type="SUPFAM" id="SSF53850">
    <property type="entry name" value="Periplasmic binding protein-like II"/>
    <property type="match status" value="1"/>
</dbReference>
<keyword evidence="4" id="KW-0804">Transcription</keyword>
<dbReference type="Pfam" id="PF00126">
    <property type="entry name" value="HTH_1"/>
    <property type="match status" value="1"/>
</dbReference>
<evidence type="ECO:0000313" key="6">
    <source>
        <dbReference type="EMBL" id="SEN26895.1"/>
    </source>
</evidence>
<dbReference type="PANTHER" id="PTHR30537">
    <property type="entry name" value="HTH-TYPE TRANSCRIPTIONAL REGULATOR"/>
    <property type="match status" value="1"/>
</dbReference>
<dbReference type="GO" id="GO:0003677">
    <property type="term" value="F:DNA binding"/>
    <property type="evidence" value="ECO:0007669"/>
    <property type="project" value="UniProtKB-KW"/>
</dbReference>
<evidence type="ECO:0000256" key="1">
    <source>
        <dbReference type="ARBA" id="ARBA00009437"/>
    </source>
</evidence>
<dbReference type="AlphaFoldDB" id="A0A1H8F5D5"/>
<organism evidence="6 7">
    <name type="scientific">Paracoccus alcaliphilus</name>
    <dbReference type="NCBI Taxonomy" id="34002"/>
    <lineage>
        <taxon>Bacteria</taxon>
        <taxon>Pseudomonadati</taxon>
        <taxon>Pseudomonadota</taxon>
        <taxon>Alphaproteobacteria</taxon>
        <taxon>Rhodobacterales</taxon>
        <taxon>Paracoccaceae</taxon>
        <taxon>Paracoccus</taxon>
    </lineage>
</organism>
<reference evidence="6 7" key="1">
    <citation type="submission" date="2016-10" db="EMBL/GenBank/DDBJ databases">
        <authorList>
            <person name="de Groot N.N."/>
        </authorList>
    </citation>
    <scope>NUCLEOTIDE SEQUENCE [LARGE SCALE GENOMIC DNA]</scope>
    <source>
        <strain evidence="6 7">DSM 8512</strain>
    </source>
</reference>
<dbReference type="GO" id="GO:0003700">
    <property type="term" value="F:DNA-binding transcription factor activity"/>
    <property type="evidence" value="ECO:0007669"/>
    <property type="project" value="InterPro"/>
</dbReference>
<dbReference type="Proteomes" id="UP000199054">
    <property type="component" value="Unassembled WGS sequence"/>
</dbReference>
<proteinExistence type="inferred from homology"/>
<evidence type="ECO:0000256" key="2">
    <source>
        <dbReference type="ARBA" id="ARBA00023015"/>
    </source>
</evidence>
<accession>A0A1H8F5D5</accession>
<evidence type="ECO:0000256" key="3">
    <source>
        <dbReference type="ARBA" id="ARBA00023125"/>
    </source>
</evidence>
<keyword evidence="3 6" id="KW-0238">DNA-binding</keyword>
<dbReference type="InterPro" id="IPR036388">
    <property type="entry name" value="WH-like_DNA-bd_sf"/>
</dbReference>
<keyword evidence="7" id="KW-1185">Reference proteome</keyword>
<dbReference type="InterPro" id="IPR058163">
    <property type="entry name" value="LysR-type_TF_proteobact-type"/>
</dbReference>
<dbReference type="RefSeq" id="WP_090610554.1">
    <property type="nucleotide sequence ID" value="NZ_CP067125.1"/>
</dbReference>
<dbReference type="EMBL" id="FODE01000003">
    <property type="protein sequence ID" value="SEN26895.1"/>
    <property type="molecule type" value="Genomic_DNA"/>
</dbReference>
<dbReference type="OrthoDB" id="8417225at2"/>
<dbReference type="Gene3D" id="1.10.10.10">
    <property type="entry name" value="Winged helix-like DNA-binding domain superfamily/Winged helix DNA-binding domain"/>
    <property type="match status" value="1"/>
</dbReference>